<evidence type="ECO:0000313" key="3">
    <source>
        <dbReference type="Proteomes" id="UP000663866"/>
    </source>
</evidence>
<dbReference type="EMBL" id="CAJOBG010115122">
    <property type="protein sequence ID" value="CAF4755577.1"/>
    <property type="molecule type" value="Genomic_DNA"/>
</dbReference>
<organism evidence="2 3">
    <name type="scientific">Rotaria magnacalcarata</name>
    <dbReference type="NCBI Taxonomy" id="392030"/>
    <lineage>
        <taxon>Eukaryota</taxon>
        <taxon>Metazoa</taxon>
        <taxon>Spiralia</taxon>
        <taxon>Gnathifera</taxon>
        <taxon>Rotifera</taxon>
        <taxon>Eurotatoria</taxon>
        <taxon>Bdelloidea</taxon>
        <taxon>Philodinida</taxon>
        <taxon>Philodinidae</taxon>
        <taxon>Rotaria</taxon>
    </lineage>
</organism>
<dbReference type="InterPro" id="IPR039762">
    <property type="entry name" value="Nmd2/UPF2"/>
</dbReference>
<comment type="caution">
    <text evidence="2">The sequence shown here is derived from an EMBL/GenBank/DDBJ whole genome shotgun (WGS) entry which is preliminary data.</text>
</comment>
<dbReference type="PANTHER" id="PTHR12839:SF7">
    <property type="entry name" value="REGULATOR OF NONSENSE TRANSCRIPTS 2"/>
    <property type="match status" value="1"/>
</dbReference>
<sequence>MMDVFVTQLPTCVNREMIDKAARDFATNLNTKQNRKRLIKA</sequence>
<evidence type="ECO:0000313" key="2">
    <source>
        <dbReference type="EMBL" id="CAF4755577.1"/>
    </source>
</evidence>
<dbReference type="Proteomes" id="UP000663866">
    <property type="component" value="Unassembled WGS sequence"/>
</dbReference>
<keyword evidence="3" id="KW-1185">Reference proteome</keyword>
<dbReference type="EMBL" id="CAJOBG010113929">
    <property type="protein sequence ID" value="CAF4751150.1"/>
    <property type="molecule type" value="Genomic_DNA"/>
</dbReference>
<gene>
    <name evidence="1" type="ORF">OVN521_LOCUS50154</name>
    <name evidence="2" type="ORF">OVN521_LOCUS50295</name>
</gene>
<accession>A0A821LTA3</accession>
<evidence type="ECO:0000313" key="1">
    <source>
        <dbReference type="EMBL" id="CAF4751150.1"/>
    </source>
</evidence>
<dbReference type="GO" id="GO:0035145">
    <property type="term" value="C:exon-exon junction complex"/>
    <property type="evidence" value="ECO:0007669"/>
    <property type="project" value="TreeGrafter"/>
</dbReference>
<protein>
    <submittedName>
        <fullName evidence="2">Uncharacterized protein</fullName>
    </submittedName>
</protein>
<dbReference type="PANTHER" id="PTHR12839">
    <property type="entry name" value="NONSENSE-MEDIATED MRNA DECAY PROTEIN 2 UP-FRAMESHIFT SUPPRESSOR 2"/>
    <property type="match status" value="1"/>
</dbReference>
<reference evidence="2" key="1">
    <citation type="submission" date="2021-02" db="EMBL/GenBank/DDBJ databases">
        <authorList>
            <person name="Nowell W R."/>
        </authorList>
    </citation>
    <scope>NUCLEOTIDE SEQUENCE</scope>
</reference>
<proteinExistence type="predicted"/>
<name>A0A821LTA3_9BILA</name>
<feature type="non-terminal residue" evidence="2">
    <location>
        <position position="1"/>
    </location>
</feature>
<dbReference type="GO" id="GO:0000184">
    <property type="term" value="P:nuclear-transcribed mRNA catabolic process, nonsense-mediated decay"/>
    <property type="evidence" value="ECO:0007669"/>
    <property type="project" value="InterPro"/>
</dbReference>
<dbReference type="GO" id="GO:0005737">
    <property type="term" value="C:cytoplasm"/>
    <property type="evidence" value="ECO:0007669"/>
    <property type="project" value="TreeGrafter"/>
</dbReference>
<dbReference type="AlphaFoldDB" id="A0A821LTA3"/>